<feature type="transmembrane region" description="Helical" evidence="6">
    <location>
        <begin position="112"/>
        <end position="134"/>
    </location>
</feature>
<proteinExistence type="inferred from homology"/>
<feature type="transmembrane region" description="Helical" evidence="6">
    <location>
        <begin position="258"/>
        <end position="277"/>
    </location>
</feature>
<dbReference type="STRING" id="37293.ENSANAP00000037007"/>
<dbReference type="GO" id="GO:0016324">
    <property type="term" value="C:apical plasma membrane"/>
    <property type="evidence" value="ECO:0007669"/>
    <property type="project" value="Ensembl"/>
</dbReference>
<evidence type="ECO:0000313" key="8">
    <source>
        <dbReference type="Ensembl" id="ENSANAP00000037007.1"/>
    </source>
</evidence>
<feature type="transmembrane region" description="Helical" evidence="6">
    <location>
        <begin position="542"/>
        <end position="562"/>
    </location>
</feature>
<dbReference type="GO" id="GO:0016323">
    <property type="term" value="C:basolateral plasma membrane"/>
    <property type="evidence" value="ECO:0007669"/>
    <property type="project" value="Ensembl"/>
</dbReference>
<keyword evidence="4 6" id="KW-1133">Transmembrane helix</keyword>
<feature type="region of interest" description="Disordered" evidence="7">
    <location>
        <begin position="510"/>
        <end position="532"/>
    </location>
</feature>
<feature type="transmembrane region" description="Helical" evidence="6">
    <location>
        <begin position="338"/>
        <end position="355"/>
    </location>
</feature>
<dbReference type="GO" id="GO:0140968">
    <property type="term" value="F:polyspecific organic cation:proton antiporter activity"/>
    <property type="evidence" value="ECO:0007669"/>
    <property type="project" value="Ensembl"/>
</dbReference>
<evidence type="ECO:0000256" key="2">
    <source>
        <dbReference type="ARBA" id="ARBA00010199"/>
    </source>
</evidence>
<dbReference type="PANTHER" id="PTHR11206">
    <property type="entry name" value="MULTIDRUG RESISTANCE PROTEIN"/>
    <property type="match status" value="1"/>
</dbReference>
<keyword evidence="3 6" id="KW-0812">Transmembrane</keyword>
<dbReference type="GO" id="GO:0097638">
    <property type="term" value="P:L-arginine import across plasma membrane"/>
    <property type="evidence" value="ECO:0007669"/>
    <property type="project" value="Ensembl"/>
</dbReference>
<dbReference type="AlphaFoldDB" id="A0A2K5EUW0"/>
<comment type="similarity">
    <text evidence="2 6">Belongs to the multi antimicrobial extrusion (MATE) (TC 2.A.66.1) family.</text>
</comment>
<feature type="transmembrane region" description="Helical" evidence="6">
    <location>
        <begin position="410"/>
        <end position="430"/>
    </location>
</feature>
<feature type="transmembrane region" description="Helical" evidence="6">
    <location>
        <begin position="217"/>
        <end position="237"/>
    </location>
</feature>
<organism evidence="8 9">
    <name type="scientific">Aotus nancymaae</name>
    <name type="common">Ma's night monkey</name>
    <dbReference type="NCBI Taxonomy" id="37293"/>
    <lineage>
        <taxon>Eukaryota</taxon>
        <taxon>Metazoa</taxon>
        <taxon>Chordata</taxon>
        <taxon>Craniata</taxon>
        <taxon>Vertebrata</taxon>
        <taxon>Euteleostomi</taxon>
        <taxon>Mammalia</taxon>
        <taxon>Eutheria</taxon>
        <taxon>Euarchontoglires</taxon>
        <taxon>Primates</taxon>
        <taxon>Haplorrhini</taxon>
        <taxon>Platyrrhini</taxon>
        <taxon>Aotidae</taxon>
        <taxon>Aotus</taxon>
    </lineage>
</organism>
<feature type="transmembrane region" description="Helical" evidence="6">
    <location>
        <begin position="154"/>
        <end position="173"/>
    </location>
</feature>
<dbReference type="GO" id="GO:0015489">
    <property type="term" value="F:putrescine transmembrane transporter activity"/>
    <property type="evidence" value="ECO:0007669"/>
    <property type="project" value="Ensembl"/>
</dbReference>
<evidence type="ECO:0000313" key="9">
    <source>
        <dbReference type="Proteomes" id="UP000233020"/>
    </source>
</evidence>
<feature type="transmembrane region" description="Helical" evidence="6">
    <location>
        <begin position="74"/>
        <end position="100"/>
    </location>
</feature>
<dbReference type="CDD" id="cd13132">
    <property type="entry name" value="MATE_eukaryotic"/>
    <property type="match status" value="1"/>
</dbReference>
<evidence type="ECO:0000256" key="5">
    <source>
        <dbReference type="ARBA" id="ARBA00023136"/>
    </source>
</evidence>
<dbReference type="GO" id="GO:0006855">
    <property type="term" value="P:xenobiotic transmembrane transport"/>
    <property type="evidence" value="ECO:0007669"/>
    <property type="project" value="Ensembl"/>
</dbReference>
<sequence>MEAPEEPAPGRGGPETTLELRGPRRLRLSDFREELRALLVLAGPAFLVQLMVFLISFISSVFCGHLGKLELDAVTLAIAVINVTGVSVGFGLSSACDTLISQTYGSQNLKHVGVILQRSALILLLCCFPCWALFLNTQHILLLFRQDPGVSRLTQTYVTIFIPALPATFLYLLQVKYLLNQEIVLPQIVTGVAANLVNALANYLFLHQLHLGVIGSALANLISQYTLALLLFLYILGKKLHQATWGGWSLECLQDWASFLRLAVPSMLMLCMEWWAYEVGSFLSGILGMVELGAQSIVYELAIIVYMVPAGFSVAASVRVGTALGAGNMEQARKSSTVSLLITVLFAVGFSVLLLSCKDHVGYIFTTDRDIINLVAQVVPIYAVSHLFEALACTSGGVLRGSGNQKVGAVVNAVGYYVVGLPVGIALMFATKLGVMGLWSGIIICTVFQAVCFLGFIIQLNWEKACQQAQVHANLKVNVAPSGNSALPQALLHPGCPENHEGILMNDAEKTGESQSEQQMHQAQRLPVHPQDSTKLSRKQLVLRRGLLLLGVFLILLAGVQWCHHRSLPPPPGLQAVLHQPPE</sequence>
<evidence type="ECO:0000256" key="3">
    <source>
        <dbReference type="ARBA" id="ARBA00022692"/>
    </source>
</evidence>
<dbReference type="GO" id="GO:0042910">
    <property type="term" value="F:xenobiotic transmembrane transporter activity"/>
    <property type="evidence" value="ECO:0007669"/>
    <property type="project" value="Ensembl"/>
</dbReference>
<feature type="transmembrane region" description="Helical" evidence="6">
    <location>
        <begin position="375"/>
        <end position="398"/>
    </location>
</feature>
<keyword evidence="9" id="KW-1185">Reference proteome</keyword>
<evidence type="ECO:0000256" key="6">
    <source>
        <dbReference type="RuleBase" id="RU004914"/>
    </source>
</evidence>
<dbReference type="Ensembl" id="ENSANAT00000055085.1">
    <property type="protein sequence ID" value="ENSANAP00000037007.1"/>
    <property type="gene ID" value="ENSANAG00000035977.1"/>
</dbReference>
<dbReference type="InterPro" id="IPR045069">
    <property type="entry name" value="MATE_euk"/>
</dbReference>
<name>A0A2K5EUW0_AOTNA</name>
<feature type="transmembrane region" description="Helical" evidence="6">
    <location>
        <begin position="436"/>
        <end position="458"/>
    </location>
</feature>
<gene>
    <name evidence="8" type="primary">SLC47A1</name>
</gene>
<dbReference type="GO" id="GO:0061459">
    <property type="term" value="F:L-arginine transmembrane transporter activity"/>
    <property type="evidence" value="ECO:0007669"/>
    <property type="project" value="Ensembl"/>
</dbReference>
<dbReference type="NCBIfam" id="TIGR00797">
    <property type="entry name" value="matE"/>
    <property type="match status" value="1"/>
</dbReference>
<dbReference type="Pfam" id="PF01554">
    <property type="entry name" value="MatE"/>
    <property type="match status" value="2"/>
</dbReference>
<feature type="transmembrane region" description="Helical" evidence="6">
    <location>
        <begin position="185"/>
        <end position="205"/>
    </location>
</feature>
<feature type="transmembrane region" description="Helical" evidence="6">
    <location>
        <begin position="297"/>
        <end position="318"/>
    </location>
</feature>
<dbReference type="GO" id="GO:0015234">
    <property type="term" value="F:thiamine transmembrane transporter activity"/>
    <property type="evidence" value="ECO:0007669"/>
    <property type="project" value="Ensembl"/>
</dbReference>
<feature type="compositionally biased region" description="Polar residues" evidence="7">
    <location>
        <begin position="513"/>
        <end position="522"/>
    </location>
</feature>
<protein>
    <recommendedName>
        <fullName evidence="6">Multidrug and toxin extrusion protein</fullName>
    </recommendedName>
</protein>
<dbReference type="InterPro" id="IPR002528">
    <property type="entry name" value="MATE_fam"/>
</dbReference>
<dbReference type="Proteomes" id="UP000233020">
    <property type="component" value="Unplaced"/>
</dbReference>
<reference evidence="8" key="1">
    <citation type="submission" date="2025-08" db="UniProtKB">
        <authorList>
            <consortium name="Ensembl"/>
        </authorList>
    </citation>
    <scope>IDENTIFICATION</scope>
</reference>
<evidence type="ECO:0000256" key="4">
    <source>
        <dbReference type="ARBA" id="ARBA00022989"/>
    </source>
</evidence>
<evidence type="ECO:0000256" key="1">
    <source>
        <dbReference type="ARBA" id="ARBA00004141"/>
    </source>
</evidence>
<comment type="subcellular location">
    <subcellularLocation>
        <location evidence="1">Membrane</location>
        <topology evidence="1">Multi-pass membrane protein</topology>
    </subcellularLocation>
</comment>
<keyword evidence="5 6" id="KW-0472">Membrane</keyword>
<dbReference type="GO" id="GO:1990961">
    <property type="term" value="P:xenobiotic detoxification by transmembrane export across the plasma membrane"/>
    <property type="evidence" value="ECO:0007669"/>
    <property type="project" value="Ensembl"/>
</dbReference>
<feature type="transmembrane region" description="Helical" evidence="6">
    <location>
        <begin position="37"/>
        <end position="62"/>
    </location>
</feature>
<dbReference type="OMA" id="WFFVWKL"/>
<evidence type="ECO:0000256" key="7">
    <source>
        <dbReference type="SAM" id="MobiDB-lite"/>
    </source>
</evidence>
<accession>A0A2K5EUW0</accession>
<reference evidence="8" key="2">
    <citation type="submission" date="2025-09" db="UniProtKB">
        <authorList>
            <consortium name="Ensembl"/>
        </authorList>
    </citation>
    <scope>IDENTIFICATION</scope>
</reference>
<dbReference type="GeneTree" id="ENSGT00940000161644"/>